<dbReference type="Gene3D" id="1.10.287.90">
    <property type="match status" value="1"/>
</dbReference>
<feature type="domain" description="Cytochrome oxidase subunit II copper A binding" evidence="17">
    <location>
        <begin position="92"/>
        <end position="236"/>
    </location>
</feature>
<keyword evidence="9" id="KW-1278">Translocase</keyword>
<evidence type="ECO:0000256" key="10">
    <source>
        <dbReference type="ARBA" id="ARBA00022982"/>
    </source>
</evidence>
<name>A0A1U9XPE0_9BIVA</name>
<dbReference type="EMBL" id="KX815957">
    <property type="protein sequence ID" value="AQZ26113.1"/>
    <property type="molecule type" value="Genomic_DNA"/>
</dbReference>
<comment type="function">
    <text evidence="15">Component of the cytochrome c oxidase, the last enzyme in the mitochondrial electron transport chain which drives oxidative phosphorylation. The respiratory chain contains 3 multisubunit complexes succinate dehydrogenase (complex II, CII), ubiquinol-cytochrome c oxidoreductase (cytochrome b-c1 complex, complex III, CIII) and cytochrome c oxidase (complex IV, CIV), that cooperate to transfer electrons derived from NADH and succinate to molecular oxygen, creating an electrochemical gradient over the inner membrane that drives transmembrane transport and the ATP synthase. Cytochrome c oxidase is the component of the respiratory chain that catalyzes the reduction of oxygen to water. Electrons originating from reduced cytochrome c in the intermembrane space (IMS) are transferred via the dinuclear copper A center (CU(A)) of subunit 2 and heme A of subunit 1 to the active site in subunit 1, a binuclear center (BNC) formed by heme A3 and copper B (CU(B)). The BNC reduces molecular oxygen to 2 water molecules using 4 electrons from cytochrome c in the IMS and 4 protons from the mitochondrial matrix.</text>
</comment>
<evidence type="ECO:0000256" key="5">
    <source>
        <dbReference type="ARBA" id="ARBA00022660"/>
    </source>
</evidence>
<keyword evidence="5 15" id="KW-0679">Respiratory chain</keyword>
<keyword evidence="6 15" id="KW-0812">Transmembrane</keyword>
<accession>A0A1U9XPE0</accession>
<keyword evidence="8" id="KW-0460">Magnesium</keyword>
<keyword evidence="13 15" id="KW-0472">Membrane</keyword>
<evidence type="ECO:0000256" key="7">
    <source>
        <dbReference type="ARBA" id="ARBA00022723"/>
    </source>
</evidence>
<dbReference type="Gene3D" id="2.60.40.420">
    <property type="entry name" value="Cupredoxins - blue copper proteins"/>
    <property type="match status" value="1"/>
</dbReference>
<dbReference type="PROSITE" id="PS00078">
    <property type="entry name" value="COX2"/>
    <property type="match status" value="1"/>
</dbReference>
<feature type="transmembrane region" description="Helical" evidence="16">
    <location>
        <begin position="67"/>
        <end position="86"/>
    </location>
</feature>
<dbReference type="Pfam" id="PF00116">
    <property type="entry name" value="COX2"/>
    <property type="match status" value="1"/>
</dbReference>
<dbReference type="InterPro" id="IPR045187">
    <property type="entry name" value="CcO_II"/>
</dbReference>
<proteinExistence type="inferred from homology"/>
<evidence type="ECO:0000256" key="3">
    <source>
        <dbReference type="ARBA" id="ARBA00015946"/>
    </source>
</evidence>
<reference evidence="19" key="1">
    <citation type="journal article" date="2017" name="Mol. Phylogenet. Evol.">
        <title>Curious bivalves: Systematic utility and unusual properties of anomalodesmatan mitochondrial genomes.</title>
        <authorList>
            <person name="Williams S.T."/>
            <person name="Foster P.G."/>
            <person name="Hughes C."/>
            <person name="Harper E.M."/>
            <person name="Taylor J.D."/>
            <person name="Littlewood D.T."/>
            <person name="Dyal P."/>
            <person name="Hopkins K.P."/>
            <person name="Briscoe A.G."/>
        </authorList>
    </citation>
    <scope>NUCLEOTIDE SEQUENCE</scope>
</reference>
<geneLocation type="mitochondrion" evidence="19"/>
<keyword evidence="7 15" id="KW-0479">Metal-binding</keyword>
<dbReference type="GO" id="GO:0004129">
    <property type="term" value="F:cytochrome-c oxidase activity"/>
    <property type="evidence" value="ECO:0007669"/>
    <property type="project" value="UniProtKB-EC"/>
</dbReference>
<evidence type="ECO:0000259" key="17">
    <source>
        <dbReference type="PROSITE" id="PS50857"/>
    </source>
</evidence>
<dbReference type="AlphaFoldDB" id="A0A1U9XPE0"/>
<dbReference type="GeneID" id="32229634"/>
<keyword evidence="4 15" id="KW-0813">Transport</keyword>
<keyword evidence="11 16" id="KW-1133">Transmembrane helix</keyword>
<evidence type="ECO:0000256" key="13">
    <source>
        <dbReference type="ARBA" id="ARBA00023136"/>
    </source>
</evidence>
<dbReference type="InterPro" id="IPR011759">
    <property type="entry name" value="Cyt_c_oxidase_su2_TM_dom"/>
</dbReference>
<comment type="subcellular location">
    <subcellularLocation>
        <location evidence="1">Membrane</location>
        <topology evidence="1">Multi-pass membrane protein</topology>
    </subcellularLocation>
    <subcellularLocation>
        <location evidence="15">Mitochondrion inner membrane</location>
        <topology evidence="15">Multi-pass membrane protein</topology>
    </subcellularLocation>
</comment>
<evidence type="ECO:0000256" key="15">
    <source>
        <dbReference type="RuleBase" id="RU000457"/>
    </source>
</evidence>
<sequence>MPRWGQMYFEDINTKIMQDLVHYHDLTLVLTVVVTVGVFWALGWSVLSPYTYRDLPNSELVETAWTVAPGLVLFSLAIPSLTNLYVQDEISGDTTSLKVVGSQWYWSYEIGVESGMVDGYSEKVSSYSFSSYMKQKSDLVKGDMYLFDVDKRVVVPMRETVRLLVSSTDVIHSWTVLGAGVKVDAIPGRVNQTKVHFLRPGVYYGQCSELCGVNHAFMPIVLEAVPKSVFMGWLQRLVMEND</sequence>
<dbReference type="InterPro" id="IPR002429">
    <property type="entry name" value="CcO_II-like_C"/>
</dbReference>
<evidence type="ECO:0000256" key="14">
    <source>
        <dbReference type="ARBA" id="ARBA00049512"/>
    </source>
</evidence>
<dbReference type="InterPro" id="IPR001505">
    <property type="entry name" value="Copper_CuA"/>
</dbReference>
<comment type="similarity">
    <text evidence="2 15">Belongs to the cytochrome c oxidase subunit 2 family.</text>
</comment>
<dbReference type="GO" id="GO:0042773">
    <property type="term" value="P:ATP synthesis coupled electron transport"/>
    <property type="evidence" value="ECO:0007669"/>
    <property type="project" value="TreeGrafter"/>
</dbReference>
<dbReference type="InterPro" id="IPR036257">
    <property type="entry name" value="Cyt_c_oxidase_su2_TM_sf"/>
</dbReference>
<dbReference type="CTD" id="4513"/>
<evidence type="ECO:0000313" key="19">
    <source>
        <dbReference type="EMBL" id="AQZ26113.1"/>
    </source>
</evidence>
<evidence type="ECO:0000256" key="12">
    <source>
        <dbReference type="ARBA" id="ARBA00023008"/>
    </source>
</evidence>
<keyword evidence="12 15" id="KW-0186">Copper</keyword>
<evidence type="ECO:0000256" key="11">
    <source>
        <dbReference type="ARBA" id="ARBA00022989"/>
    </source>
</evidence>
<evidence type="ECO:0000256" key="16">
    <source>
        <dbReference type="SAM" id="Phobius"/>
    </source>
</evidence>
<organism evidence="19">
    <name type="scientific">Bryopa lata</name>
    <dbReference type="NCBI Taxonomy" id="1969317"/>
    <lineage>
        <taxon>Eukaryota</taxon>
        <taxon>Metazoa</taxon>
        <taxon>Spiralia</taxon>
        <taxon>Lophotrochozoa</taxon>
        <taxon>Mollusca</taxon>
        <taxon>Bivalvia</taxon>
        <taxon>Autobranchia</taxon>
        <taxon>Heteroconchia</taxon>
        <taxon>Euheterodonta</taxon>
        <taxon>Anomalodesmata</taxon>
        <taxon>Clavagelloidea</taxon>
        <taxon>Clavagellidae</taxon>
        <taxon>Bryopa</taxon>
    </lineage>
</organism>
<dbReference type="RefSeq" id="YP_009353828.1">
    <property type="nucleotide sequence ID" value="NC_034300.1"/>
</dbReference>
<dbReference type="PANTHER" id="PTHR22888">
    <property type="entry name" value="CYTOCHROME C OXIDASE, SUBUNIT II"/>
    <property type="match status" value="1"/>
</dbReference>
<protein>
    <recommendedName>
        <fullName evidence="3 15">Cytochrome c oxidase subunit 2</fullName>
    </recommendedName>
</protein>
<dbReference type="InterPro" id="IPR008972">
    <property type="entry name" value="Cupredoxin"/>
</dbReference>
<evidence type="ECO:0000256" key="9">
    <source>
        <dbReference type="ARBA" id="ARBA00022967"/>
    </source>
</evidence>
<comment type="cofactor">
    <cofactor evidence="15">
        <name>Cu cation</name>
        <dbReference type="ChEBI" id="CHEBI:23378"/>
    </cofactor>
    <text evidence="15">Binds a copper A center.</text>
</comment>
<evidence type="ECO:0000256" key="6">
    <source>
        <dbReference type="ARBA" id="ARBA00022692"/>
    </source>
</evidence>
<dbReference type="PROSITE" id="PS50999">
    <property type="entry name" value="COX2_TM"/>
    <property type="match status" value="1"/>
</dbReference>
<dbReference type="Pfam" id="PF02790">
    <property type="entry name" value="COX2_TM"/>
    <property type="match status" value="1"/>
</dbReference>
<gene>
    <name evidence="19" type="primary">COX2</name>
</gene>
<dbReference type="SUPFAM" id="SSF49503">
    <property type="entry name" value="Cupredoxins"/>
    <property type="match status" value="1"/>
</dbReference>
<comment type="catalytic activity">
    <reaction evidence="14">
        <text>4 Fe(II)-[cytochrome c] + O2 + 8 H(+)(in) = 4 Fe(III)-[cytochrome c] + 2 H2O + 4 H(+)(out)</text>
        <dbReference type="Rhea" id="RHEA:11436"/>
        <dbReference type="Rhea" id="RHEA-COMP:10350"/>
        <dbReference type="Rhea" id="RHEA-COMP:14399"/>
        <dbReference type="ChEBI" id="CHEBI:15377"/>
        <dbReference type="ChEBI" id="CHEBI:15378"/>
        <dbReference type="ChEBI" id="CHEBI:15379"/>
        <dbReference type="ChEBI" id="CHEBI:29033"/>
        <dbReference type="ChEBI" id="CHEBI:29034"/>
        <dbReference type="EC" id="7.1.1.9"/>
    </reaction>
    <physiologicalReaction direction="left-to-right" evidence="14">
        <dbReference type="Rhea" id="RHEA:11437"/>
    </physiologicalReaction>
</comment>
<dbReference type="GO" id="GO:0005743">
    <property type="term" value="C:mitochondrial inner membrane"/>
    <property type="evidence" value="ECO:0007669"/>
    <property type="project" value="UniProtKB-SubCell"/>
</dbReference>
<feature type="transmembrane region" description="Helical" evidence="16">
    <location>
        <begin position="26"/>
        <end position="47"/>
    </location>
</feature>
<dbReference type="GO" id="GO:0005507">
    <property type="term" value="F:copper ion binding"/>
    <property type="evidence" value="ECO:0007669"/>
    <property type="project" value="InterPro"/>
</dbReference>
<dbReference type="PRINTS" id="PR01166">
    <property type="entry name" value="CYCOXIDASEII"/>
</dbReference>
<evidence type="ECO:0000256" key="4">
    <source>
        <dbReference type="ARBA" id="ARBA00022448"/>
    </source>
</evidence>
<evidence type="ECO:0000256" key="8">
    <source>
        <dbReference type="ARBA" id="ARBA00022842"/>
    </source>
</evidence>
<evidence type="ECO:0000259" key="18">
    <source>
        <dbReference type="PROSITE" id="PS50999"/>
    </source>
</evidence>
<keyword evidence="15" id="KW-0999">Mitochondrion inner membrane</keyword>
<evidence type="ECO:0000256" key="1">
    <source>
        <dbReference type="ARBA" id="ARBA00004141"/>
    </source>
</evidence>
<feature type="domain" description="Cytochrome oxidase subunit II transmembrane region profile" evidence="18">
    <location>
        <begin position="1"/>
        <end position="91"/>
    </location>
</feature>
<keyword evidence="15 19" id="KW-0496">Mitochondrion</keyword>
<dbReference type="PROSITE" id="PS50857">
    <property type="entry name" value="COX2_CUA"/>
    <property type="match status" value="1"/>
</dbReference>
<dbReference type="PANTHER" id="PTHR22888:SF9">
    <property type="entry name" value="CYTOCHROME C OXIDASE SUBUNIT 2"/>
    <property type="match status" value="1"/>
</dbReference>
<evidence type="ECO:0000256" key="2">
    <source>
        <dbReference type="ARBA" id="ARBA00007866"/>
    </source>
</evidence>
<keyword evidence="10 15" id="KW-0249">Electron transport</keyword>
<dbReference type="SUPFAM" id="SSF81464">
    <property type="entry name" value="Cytochrome c oxidase subunit II-like, transmembrane region"/>
    <property type="match status" value="1"/>
</dbReference>